<dbReference type="PANTHER" id="PTHR30363:SF44">
    <property type="entry name" value="AGA OPERON TRANSCRIPTIONAL REPRESSOR-RELATED"/>
    <property type="match status" value="1"/>
</dbReference>
<dbReference type="Proteomes" id="UP000216943">
    <property type="component" value="Unassembled WGS sequence"/>
</dbReference>
<accession>A0A269TJU5</accession>
<dbReference type="AlphaFoldDB" id="A0A269TJU5"/>
<dbReference type="PANTHER" id="PTHR30363">
    <property type="entry name" value="HTH-TYPE TRANSCRIPTIONAL REGULATOR SRLR-RELATED"/>
    <property type="match status" value="1"/>
</dbReference>
<feature type="domain" description="HTH deoR-type" evidence="4">
    <location>
        <begin position="7"/>
        <end position="54"/>
    </location>
</feature>
<dbReference type="EMBL" id="NQNY01000001">
    <property type="protein sequence ID" value="PAK21773.1"/>
    <property type="molecule type" value="Genomic_DNA"/>
</dbReference>
<sequence length="245" mass="28240">MVAKIDRIDAIRALFREKRRLTFEEIYKEFGEYSAMTIRRDLNNMIRLNELQKVSLGYQVYNLTESAEQEIINSDKKRKIGNKLDELIKDGDVIYFSPGTTNLVVVGQLTKRVRVYTNDYSVFKAADSNKKIEQAVLIGGFDYSRNNVFVGETTIKTIQLMRFDYAVYGVVGIARNGDLYNNHMEEAMIEKTVALVADKMVIVADDSKMQKQGHFIFHTLAQSDYFITNNKNHLNLKRIDNLTIL</sequence>
<dbReference type="Pfam" id="PF08220">
    <property type="entry name" value="HTH_DeoR"/>
    <property type="match status" value="1"/>
</dbReference>
<dbReference type="RefSeq" id="WP_095334429.1">
    <property type="nucleotide sequence ID" value="NZ_NQNY01000001.1"/>
</dbReference>
<evidence type="ECO:0000313" key="6">
    <source>
        <dbReference type="Proteomes" id="UP000216943"/>
    </source>
</evidence>
<dbReference type="GO" id="GO:0003700">
    <property type="term" value="F:DNA-binding transcription factor activity"/>
    <property type="evidence" value="ECO:0007669"/>
    <property type="project" value="InterPro"/>
</dbReference>
<dbReference type="Gene3D" id="3.40.50.1360">
    <property type="match status" value="1"/>
</dbReference>
<protein>
    <recommendedName>
        <fullName evidence="7">DeoR family transcriptional regulator</fullName>
    </recommendedName>
</protein>
<dbReference type="OrthoDB" id="9797223at2"/>
<evidence type="ECO:0000256" key="1">
    <source>
        <dbReference type="ARBA" id="ARBA00023015"/>
    </source>
</evidence>
<reference evidence="6" key="1">
    <citation type="submission" date="2017-08" db="EMBL/GenBank/DDBJ databases">
        <authorList>
            <person name="Alvarez-Ponce D."/>
            <person name="Weitzman C.L."/>
            <person name="Tillett R.L."/>
            <person name="Sandmeier F.C."/>
            <person name="Tracy C.R."/>
        </authorList>
    </citation>
    <scope>NUCLEOTIDE SEQUENCE [LARGE SCALE GENOMIC DNA]</scope>
    <source>
        <strain evidence="6">723</strain>
    </source>
</reference>
<feature type="domain" description="DeoR-like transcriptional repressor C-terminal sensor" evidence="3">
    <location>
        <begin position="73"/>
        <end position="229"/>
    </location>
</feature>
<evidence type="ECO:0000259" key="4">
    <source>
        <dbReference type="Pfam" id="PF08220"/>
    </source>
</evidence>
<dbReference type="InterPro" id="IPR037171">
    <property type="entry name" value="NagB/RpiA_transferase-like"/>
</dbReference>
<evidence type="ECO:0000259" key="3">
    <source>
        <dbReference type="Pfam" id="PF00455"/>
    </source>
</evidence>
<proteinExistence type="predicted"/>
<keyword evidence="1" id="KW-0805">Transcription regulation</keyword>
<dbReference type="InterPro" id="IPR014036">
    <property type="entry name" value="DeoR-like_C"/>
</dbReference>
<dbReference type="InterPro" id="IPR050313">
    <property type="entry name" value="Carb_Metab_HTH_regulators"/>
</dbReference>
<evidence type="ECO:0000256" key="2">
    <source>
        <dbReference type="ARBA" id="ARBA00023163"/>
    </source>
</evidence>
<keyword evidence="2" id="KW-0804">Transcription</keyword>
<dbReference type="InterPro" id="IPR001034">
    <property type="entry name" value="DeoR_HTH"/>
</dbReference>
<organism evidence="5 6">
    <name type="scientific">Mycoplasmopsis agassizii</name>
    <dbReference type="NCBI Taxonomy" id="33922"/>
    <lineage>
        <taxon>Bacteria</taxon>
        <taxon>Bacillati</taxon>
        <taxon>Mycoplasmatota</taxon>
        <taxon>Mycoplasmoidales</taxon>
        <taxon>Metamycoplasmataceae</taxon>
        <taxon>Mycoplasmopsis</taxon>
    </lineage>
</organism>
<evidence type="ECO:0008006" key="7">
    <source>
        <dbReference type="Google" id="ProtNLM"/>
    </source>
</evidence>
<comment type="caution">
    <text evidence="5">The sequence shown here is derived from an EMBL/GenBank/DDBJ whole genome shotgun (WGS) entry which is preliminary data.</text>
</comment>
<name>A0A269TJU5_9BACT</name>
<dbReference type="SMART" id="SM01134">
    <property type="entry name" value="DeoRC"/>
    <property type="match status" value="1"/>
</dbReference>
<evidence type="ECO:0000313" key="5">
    <source>
        <dbReference type="EMBL" id="PAK21773.1"/>
    </source>
</evidence>
<dbReference type="SUPFAM" id="SSF100950">
    <property type="entry name" value="NagB/RpiA/CoA transferase-like"/>
    <property type="match status" value="1"/>
</dbReference>
<gene>
    <name evidence="5" type="ORF">CJJ23_00305</name>
</gene>
<dbReference type="Pfam" id="PF00455">
    <property type="entry name" value="DeoRC"/>
    <property type="match status" value="1"/>
</dbReference>